<dbReference type="SUPFAM" id="SSF53335">
    <property type="entry name" value="S-adenosyl-L-methionine-dependent methyltransferases"/>
    <property type="match status" value="1"/>
</dbReference>
<accession>A0A1L9QUW5</accession>
<dbReference type="InterPro" id="IPR029063">
    <property type="entry name" value="SAM-dependent_MTases_sf"/>
</dbReference>
<dbReference type="Proteomes" id="UP000183940">
    <property type="component" value="Unassembled WGS sequence"/>
</dbReference>
<keyword evidence="2" id="KW-1185">Reference proteome</keyword>
<evidence type="ECO:0000313" key="1">
    <source>
        <dbReference type="EMBL" id="OJJ26495.1"/>
    </source>
</evidence>
<dbReference type="EMBL" id="MLAW01000007">
    <property type="protein sequence ID" value="OJJ26495.1"/>
    <property type="molecule type" value="Genomic_DNA"/>
</dbReference>
<comment type="caution">
    <text evidence="1">The sequence shown here is derived from an EMBL/GenBank/DDBJ whole genome shotgun (WGS) entry which is preliminary data.</text>
</comment>
<reference evidence="1" key="1">
    <citation type="submission" date="2016-10" db="EMBL/GenBank/DDBJ databases">
        <title>CRISPR-Cas defence system in Roseofilum reptotaenium: evidence of a bacteriophage-cyanobacterium arms race in the coral black band disease.</title>
        <authorList>
            <person name="Buerger P."/>
            <person name="Wood-Charlson E.M."/>
            <person name="Weynberg K.D."/>
            <person name="Willis B."/>
            <person name="Van Oppen M.J."/>
        </authorList>
    </citation>
    <scope>NUCLEOTIDE SEQUENCE [LARGE SCALE GENOMIC DNA]</scope>
    <source>
        <strain evidence="1">AO1-A</strain>
    </source>
</reference>
<dbReference type="AlphaFoldDB" id="A0A1L9QUW5"/>
<sequence>MENVDFEIELPEVESVRDLTIHEEFFWLIQNGQKRKIRLHNYSEIYKINFLYEYVMNQLDYQSHIVLSSLLVKQFTQAGGKIEDMVVLDMGAGTGLVGQTLANLGVKSIVGIDRIPEAAEAAQRQYPGIYENYYVGEFNLLHQGSRNTFTNRDFNCLMCCSAIAPGHIGEEFSFIFNQITPQGWVAFNVAQYFWEDESEAGFHQQNSWVNHPNIFEIVEIQTYRHRGYMDNRSLDYLAIVGRKLSNF</sequence>
<evidence type="ECO:0000313" key="2">
    <source>
        <dbReference type="Proteomes" id="UP000183940"/>
    </source>
</evidence>
<protein>
    <recommendedName>
        <fullName evidence="3">Methyltransferase domain-containing protein</fullName>
    </recommendedName>
</protein>
<dbReference type="CDD" id="cd02440">
    <property type="entry name" value="AdoMet_MTases"/>
    <property type="match status" value="1"/>
</dbReference>
<proteinExistence type="predicted"/>
<evidence type="ECO:0008006" key="3">
    <source>
        <dbReference type="Google" id="ProtNLM"/>
    </source>
</evidence>
<dbReference type="Gene3D" id="3.40.50.150">
    <property type="entry name" value="Vaccinia Virus protein VP39"/>
    <property type="match status" value="1"/>
</dbReference>
<name>A0A1L9QUW5_9CYAN</name>
<dbReference type="STRING" id="1925591.BI308_06300"/>
<gene>
    <name evidence="1" type="ORF">BI308_06300</name>
</gene>
<organism evidence="1 2">
    <name type="scientific">Roseofilum reptotaenium AO1-A</name>
    <dbReference type="NCBI Taxonomy" id="1925591"/>
    <lineage>
        <taxon>Bacteria</taxon>
        <taxon>Bacillati</taxon>
        <taxon>Cyanobacteriota</taxon>
        <taxon>Cyanophyceae</taxon>
        <taxon>Desertifilales</taxon>
        <taxon>Desertifilaceae</taxon>
        <taxon>Roseofilum</taxon>
    </lineage>
</organism>